<evidence type="ECO:0000256" key="3">
    <source>
        <dbReference type="ARBA" id="ARBA00022475"/>
    </source>
</evidence>
<dbReference type="InterPro" id="IPR000620">
    <property type="entry name" value="EamA_dom"/>
</dbReference>
<accession>A0A926EGA3</accession>
<evidence type="ECO:0000313" key="10">
    <source>
        <dbReference type="Proteomes" id="UP000660861"/>
    </source>
</evidence>
<evidence type="ECO:0000256" key="2">
    <source>
        <dbReference type="ARBA" id="ARBA00007362"/>
    </source>
</evidence>
<feature type="transmembrane region" description="Helical" evidence="7">
    <location>
        <begin position="101"/>
        <end position="120"/>
    </location>
</feature>
<evidence type="ECO:0000256" key="1">
    <source>
        <dbReference type="ARBA" id="ARBA00004651"/>
    </source>
</evidence>
<gene>
    <name evidence="9" type="ORF">H8709_09985</name>
</gene>
<dbReference type="InterPro" id="IPR051258">
    <property type="entry name" value="Diverse_Substrate_Transporter"/>
</dbReference>
<organism evidence="9 10">
    <name type="scientific">Zongyangia hominis</name>
    <dbReference type="NCBI Taxonomy" id="2763677"/>
    <lineage>
        <taxon>Bacteria</taxon>
        <taxon>Bacillati</taxon>
        <taxon>Bacillota</taxon>
        <taxon>Clostridia</taxon>
        <taxon>Eubacteriales</taxon>
        <taxon>Oscillospiraceae</taxon>
        <taxon>Zongyangia</taxon>
    </lineage>
</organism>
<dbReference type="SUPFAM" id="SSF103481">
    <property type="entry name" value="Multidrug resistance efflux transporter EmrE"/>
    <property type="match status" value="2"/>
</dbReference>
<dbReference type="PANTHER" id="PTHR42920">
    <property type="entry name" value="OS03G0707200 PROTEIN-RELATED"/>
    <property type="match status" value="1"/>
</dbReference>
<dbReference type="GO" id="GO:0005886">
    <property type="term" value="C:plasma membrane"/>
    <property type="evidence" value="ECO:0007669"/>
    <property type="project" value="UniProtKB-SubCell"/>
</dbReference>
<dbReference type="InterPro" id="IPR037185">
    <property type="entry name" value="EmrE-like"/>
</dbReference>
<feature type="transmembrane region" description="Helical" evidence="7">
    <location>
        <begin position="266"/>
        <end position="283"/>
    </location>
</feature>
<keyword evidence="5 7" id="KW-1133">Transmembrane helix</keyword>
<keyword evidence="4 7" id="KW-0812">Transmembrane</keyword>
<dbReference type="AlphaFoldDB" id="A0A926EGA3"/>
<evidence type="ECO:0000313" key="9">
    <source>
        <dbReference type="EMBL" id="MBC8571152.1"/>
    </source>
</evidence>
<keyword evidence="6 7" id="KW-0472">Membrane</keyword>
<comment type="similarity">
    <text evidence="2">Belongs to the EamA transporter family.</text>
</comment>
<feature type="transmembrane region" description="Helical" evidence="7">
    <location>
        <begin position="235"/>
        <end position="254"/>
    </location>
</feature>
<protein>
    <submittedName>
        <fullName evidence="9">EamA family transporter</fullName>
    </submittedName>
</protein>
<feature type="transmembrane region" description="Helical" evidence="7">
    <location>
        <begin position="44"/>
        <end position="64"/>
    </location>
</feature>
<feature type="transmembrane region" description="Helical" evidence="7">
    <location>
        <begin position="127"/>
        <end position="144"/>
    </location>
</feature>
<name>A0A926EGA3_9FIRM</name>
<sequence>MPTLSQTAPNKQLSPGKATVLLVICAAMWSFNGTWIKLVDFHPIVTNSARCIFTALTLYLYSRYKKEKIAVNKETIIGGLIMTSMMVVSACAFRMTTAANAIILQYVSPIYVLIVSVLFFKQKARLKDILVVVFSILGVALFFIDKVEAGNLWGNILAVFLGMLFALSFLYNNHTTQNPLHIIFFACIFSALVGIPFYFVYPPHFTPASGTAIVAMGVVNLGIPYILYSMSIQRCSALTASIATMVEPILTPVWALLLVKEKPGQFALYGAVLVLLTISLYSISNARAAQKAKAPAPENAG</sequence>
<comment type="caution">
    <text evidence="9">The sequence shown here is derived from an EMBL/GenBank/DDBJ whole genome shotgun (WGS) entry which is preliminary data.</text>
</comment>
<evidence type="ECO:0000256" key="5">
    <source>
        <dbReference type="ARBA" id="ARBA00022989"/>
    </source>
</evidence>
<comment type="subcellular location">
    <subcellularLocation>
        <location evidence="1">Cell membrane</location>
        <topology evidence="1">Multi-pass membrane protein</topology>
    </subcellularLocation>
</comment>
<evidence type="ECO:0000256" key="4">
    <source>
        <dbReference type="ARBA" id="ARBA00022692"/>
    </source>
</evidence>
<keyword evidence="3" id="KW-1003">Cell membrane</keyword>
<feature type="transmembrane region" description="Helical" evidence="7">
    <location>
        <begin position="76"/>
        <end position="95"/>
    </location>
</feature>
<dbReference type="RefSeq" id="WP_262398243.1">
    <property type="nucleotide sequence ID" value="NZ_JACRTC010000007.1"/>
</dbReference>
<dbReference type="EMBL" id="JACRTC010000007">
    <property type="protein sequence ID" value="MBC8571152.1"/>
    <property type="molecule type" value="Genomic_DNA"/>
</dbReference>
<feature type="transmembrane region" description="Helical" evidence="7">
    <location>
        <begin position="150"/>
        <end position="170"/>
    </location>
</feature>
<feature type="domain" description="EamA" evidence="8">
    <location>
        <begin position="152"/>
        <end position="282"/>
    </location>
</feature>
<feature type="domain" description="EamA" evidence="8">
    <location>
        <begin position="20"/>
        <end position="143"/>
    </location>
</feature>
<feature type="transmembrane region" description="Helical" evidence="7">
    <location>
        <begin position="207"/>
        <end position="228"/>
    </location>
</feature>
<proteinExistence type="inferred from homology"/>
<reference evidence="9" key="1">
    <citation type="submission" date="2020-08" db="EMBL/GenBank/DDBJ databases">
        <title>Genome public.</title>
        <authorList>
            <person name="Liu C."/>
            <person name="Sun Q."/>
        </authorList>
    </citation>
    <scope>NUCLEOTIDE SEQUENCE</scope>
    <source>
        <strain evidence="9">NSJ-54</strain>
    </source>
</reference>
<dbReference type="Proteomes" id="UP000660861">
    <property type="component" value="Unassembled WGS sequence"/>
</dbReference>
<dbReference type="PANTHER" id="PTHR42920:SF5">
    <property type="entry name" value="EAMA DOMAIN-CONTAINING PROTEIN"/>
    <property type="match status" value="1"/>
</dbReference>
<dbReference type="Pfam" id="PF00892">
    <property type="entry name" value="EamA"/>
    <property type="match status" value="2"/>
</dbReference>
<feature type="transmembrane region" description="Helical" evidence="7">
    <location>
        <begin position="20"/>
        <end position="38"/>
    </location>
</feature>
<feature type="transmembrane region" description="Helical" evidence="7">
    <location>
        <begin position="182"/>
        <end position="201"/>
    </location>
</feature>
<evidence type="ECO:0000259" key="8">
    <source>
        <dbReference type="Pfam" id="PF00892"/>
    </source>
</evidence>
<evidence type="ECO:0000256" key="7">
    <source>
        <dbReference type="SAM" id="Phobius"/>
    </source>
</evidence>
<evidence type="ECO:0000256" key="6">
    <source>
        <dbReference type="ARBA" id="ARBA00023136"/>
    </source>
</evidence>
<keyword evidence="10" id="KW-1185">Reference proteome</keyword>